<evidence type="ECO:0000313" key="2">
    <source>
        <dbReference type="EMBL" id="VVO58748.1"/>
    </source>
</evidence>
<comment type="caution">
    <text evidence="2">The sequence shown here is derived from an EMBL/GenBank/DDBJ whole genome shotgun (WGS) entry which is preliminary data.</text>
</comment>
<dbReference type="PANTHER" id="PTHR43459:SF1">
    <property type="entry name" value="EG:BACN32G11.4 PROTEIN"/>
    <property type="match status" value="1"/>
</dbReference>
<organism evidence="2 3">
    <name type="scientific">Pseudomonas fluorescens</name>
    <dbReference type="NCBI Taxonomy" id="294"/>
    <lineage>
        <taxon>Bacteria</taxon>
        <taxon>Pseudomonadati</taxon>
        <taxon>Pseudomonadota</taxon>
        <taxon>Gammaproteobacteria</taxon>
        <taxon>Pseudomonadales</taxon>
        <taxon>Pseudomonadaceae</taxon>
        <taxon>Pseudomonas</taxon>
    </lineage>
</organism>
<evidence type="ECO:0000313" key="3">
    <source>
        <dbReference type="Proteomes" id="UP000325723"/>
    </source>
</evidence>
<proteinExistence type="inferred from homology"/>
<protein>
    <submittedName>
        <fullName evidence="2">1,2-epoxyphenylacetyl-CoA isomerase</fullName>
        <ecNumber evidence="2">5.3.3.18</ecNumber>
    </submittedName>
</protein>
<dbReference type="InterPro" id="IPR029045">
    <property type="entry name" value="ClpP/crotonase-like_dom_sf"/>
</dbReference>
<dbReference type="PANTHER" id="PTHR43459">
    <property type="entry name" value="ENOYL-COA HYDRATASE"/>
    <property type="match status" value="1"/>
</dbReference>
<gene>
    <name evidence="2" type="primary">paaG_1</name>
    <name evidence="2" type="ORF">PS900_00685</name>
</gene>
<accession>A0A8H2NMR3</accession>
<evidence type="ECO:0000256" key="1">
    <source>
        <dbReference type="ARBA" id="ARBA00005254"/>
    </source>
</evidence>
<dbReference type="SUPFAM" id="SSF52096">
    <property type="entry name" value="ClpP/crotonase"/>
    <property type="match status" value="1"/>
</dbReference>
<dbReference type="Proteomes" id="UP000325723">
    <property type="component" value="Unassembled WGS sequence"/>
</dbReference>
<sequence>MGGSVHKGFSNGVATLTLNCPDTGNALSVALADDLAAKARDVADDASVRCVLLTGTGRFFCVGGDVRAMYRAGDSIGPLVEQMTSPLHCAISTFLRMDKPLVIAVNGPAAGGGLGLAVMGDIVLASASAHFSMAYTGIGFSPDGAATWLLPRLIGLRRTQELALLNRRLSSEEAASLGLITRVVPADQLDSQCRVIAETLARGPNRAFSTIRRLLQSSGALGVEAQMSAEALGVRMQAESAEGREGVAAFVTKRAPDFLSQA</sequence>
<dbReference type="GO" id="GO:0016853">
    <property type="term" value="F:isomerase activity"/>
    <property type="evidence" value="ECO:0007669"/>
    <property type="project" value="UniProtKB-KW"/>
</dbReference>
<dbReference type="Gene3D" id="1.10.12.10">
    <property type="entry name" value="Lyase 2-enoyl-coa Hydratase, Chain A, domain 2"/>
    <property type="match status" value="1"/>
</dbReference>
<keyword evidence="2" id="KW-0413">Isomerase</keyword>
<dbReference type="Pfam" id="PF00378">
    <property type="entry name" value="ECH_1"/>
    <property type="match status" value="1"/>
</dbReference>
<dbReference type="CDD" id="cd06558">
    <property type="entry name" value="crotonase-like"/>
    <property type="match status" value="1"/>
</dbReference>
<dbReference type="AlphaFoldDB" id="A0A8H2NMR3"/>
<reference evidence="2 3" key="1">
    <citation type="submission" date="2019-09" db="EMBL/GenBank/DDBJ databases">
        <authorList>
            <person name="Chandra G."/>
            <person name="Truman W A."/>
        </authorList>
    </citation>
    <scope>NUCLEOTIDE SEQUENCE [LARGE SCALE GENOMIC DNA]</scope>
    <source>
        <strain evidence="2">PS900</strain>
    </source>
</reference>
<name>A0A8H2NMR3_PSEFL</name>
<dbReference type="EC" id="5.3.3.18" evidence="2"/>
<dbReference type="InterPro" id="IPR014748">
    <property type="entry name" value="Enoyl-CoA_hydra_C"/>
</dbReference>
<dbReference type="Gene3D" id="3.90.226.10">
    <property type="entry name" value="2-enoyl-CoA Hydratase, Chain A, domain 1"/>
    <property type="match status" value="1"/>
</dbReference>
<dbReference type="InterPro" id="IPR001753">
    <property type="entry name" value="Enoyl-CoA_hydra/iso"/>
</dbReference>
<dbReference type="EMBL" id="CABVIE010000002">
    <property type="protein sequence ID" value="VVO58748.1"/>
    <property type="molecule type" value="Genomic_DNA"/>
</dbReference>
<comment type="similarity">
    <text evidence="1">Belongs to the enoyl-CoA hydratase/isomerase family.</text>
</comment>